<comment type="caution">
    <text evidence="1">The sequence shown here is derived from an EMBL/GenBank/DDBJ whole genome shotgun (WGS) entry which is preliminary data.</text>
</comment>
<keyword evidence="2" id="KW-1185">Reference proteome</keyword>
<protein>
    <submittedName>
        <fullName evidence="1">Uncharacterized protein</fullName>
    </submittedName>
</protein>
<reference evidence="1 2" key="1">
    <citation type="submission" date="2024-02" db="EMBL/GenBank/DDBJ databases">
        <authorList>
            <person name="Chen Y."/>
            <person name="Shah S."/>
            <person name="Dougan E. K."/>
            <person name="Thang M."/>
            <person name="Chan C."/>
        </authorList>
    </citation>
    <scope>NUCLEOTIDE SEQUENCE [LARGE SCALE GENOMIC DNA]</scope>
</reference>
<evidence type="ECO:0000313" key="1">
    <source>
        <dbReference type="EMBL" id="CAK9094029.1"/>
    </source>
</evidence>
<evidence type="ECO:0000313" key="2">
    <source>
        <dbReference type="Proteomes" id="UP001642464"/>
    </source>
</evidence>
<accession>A0ABP0R1E6</accession>
<proteinExistence type="predicted"/>
<sequence>MAYAGLLGAFSKYTVDKALELPLRQISLRHAAARAIQRAFRTHLQKFWWWQVASVREEARIRSVSARDVLRHITMPFKRAESAKKIQAWFRANAGSTMVSDAYSDSCNDDSSFDVDDSEESFAKDFAAAAEERLIATRVDPLSPIGKEGLRIILSRLDGGTGTEEVDAASIMKEALLKQTLFVGLRAAGAFRVFSGLQLVNCKGPGLEILGCGSIRRSGGGRAVFQAAVSYARHHDIPFLILRPLWSETGEARSFWRHYEFVEYEELQGLWLHRKHPKCRCYAKLRRQVVGRISAGCTRYSLEPDEVINVLLTKTTLESSTCKDRMAWVQEHVFGSQDNSCNLAYSKVQVDCSVCRACSIGAAGCEIIQGTAKAAFDCNAALNNFFRAWSPPKKQWCCSKEGKGCEGNSPPSVDPGFGMKWKHVQVNGFWTWMAIHVSGAGGTVAVPPKLPYDCHAGLANWKLGWSDGKKGWCCSNQKMGCPGSAGGMGAGGAAGAAGGSYTVHTSWSTHGFPPSAAAHGMEWHWAGNHWSQIHMAGHAAFHCHGAVAAMPEAQKKWCCLNEGLGCQ</sequence>
<name>A0ABP0R1E6_9DINO</name>
<dbReference type="EMBL" id="CAXAMM010040562">
    <property type="protein sequence ID" value="CAK9094029.1"/>
    <property type="molecule type" value="Genomic_DNA"/>
</dbReference>
<organism evidence="1 2">
    <name type="scientific">Durusdinium trenchii</name>
    <dbReference type="NCBI Taxonomy" id="1381693"/>
    <lineage>
        <taxon>Eukaryota</taxon>
        <taxon>Sar</taxon>
        <taxon>Alveolata</taxon>
        <taxon>Dinophyceae</taxon>
        <taxon>Suessiales</taxon>
        <taxon>Symbiodiniaceae</taxon>
        <taxon>Durusdinium</taxon>
    </lineage>
</organism>
<gene>
    <name evidence="1" type="ORF">SCF082_LOCUS44210</name>
</gene>
<dbReference type="Proteomes" id="UP001642464">
    <property type="component" value="Unassembled WGS sequence"/>
</dbReference>